<feature type="domain" description="HTH lysR-type" evidence="5">
    <location>
        <begin position="1"/>
        <end position="58"/>
    </location>
</feature>
<dbReference type="Pfam" id="PF00126">
    <property type="entry name" value="HTH_1"/>
    <property type="match status" value="1"/>
</dbReference>
<keyword evidence="4" id="KW-0804">Transcription</keyword>
<evidence type="ECO:0000313" key="7">
    <source>
        <dbReference type="Proteomes" id="UP001596353"/>
    </source>
</evidence>
<dbReference type="EMBL" id="JBHSWG010000001">
    <property type="protein sequence ID" value="MFC6758822.1"/>
    <property type="molecule type" value="Genomic_DNA"/>
</dbReference>
<dbReference type="Gene3D" id="1.10.10.10">
    <property type="entry name" value="Winged helix-like DNA-binding domain superfamily/Winged helix DNA-binding domain"/>
    <property type="match status" value="1"/>
</dbReference>
<comment type="similarity">
    <text evidence="1">Belongs to the LysR transcriptional regulatory family.</text>
</comment>
<comment type="caution">
    <text evidence="6">The sequence shown here is derived from an EMBL/GenBank/DDBJ whole genome shotgun (WGS) entry which is preliminary data.</text>
</comment>
<evidence type="ECO:0000256" key="1">
    <source>
        <dbReference type="ARBA" id="ARBA00009437"/>
    </source>
</evidence>
<sequence length="100" mass="10944">MSIRMFRTLIAVADHGTFSAAGEAVFITHAAVSQQMKALEAQWDIALFDRTRRTPELTLSVAPSLPVSGRSWRPMTTCCPPSWAMTGCGETCRLAVCRRG</sequence>
<dbReference type="InterPro" id="IPR036388">
    <property type="entry name" value="WH-like_DNA-bd_sf"/>
</dbReference>
<keyword evidence="3" id="KW-0238">DNA-binding</keyword>
<evidence type="ECO:0000256" key="2">
    <source>
        <dbReference type="ARBA" id="ARBA00023015"/>
    </source>
</evidence>
<evidence type="ECO:0000256" key="4">
    <source>
        <dbReference type="ARBA" id="ARBA00023163"/>
    </source>
</evidence>
<accession>A0ABW2AZQ8</accession>
<name>A0ABW2AZQ8_9RHOB</name>
<keyword evidence="7" id="KW-1185">Reference proteome</keyword>
<dbReference type="PROSITE" id="PS50931">
    <property type="entry name" value="HTH_LYSR"/>
    <property type="match status" value="1"/>
</dbReference>
<dbReference type="InterPro" id="IPR000847">
    <property type="entry name" value="LysR_HTH_N"/>
</dbReference>
<reference evidence="7" key="1">
    <citation type="journal article" date="2019" name="Int. J. Syst. Evol. Microbiol.">
        <title>The Global Catalogue of Microorganisms (GCM) 10K type strain sequencing project: providing services to taxonomists for standard genome sequencing and annotation.</title>
        <authorList>
            <consortium name="The Broad Institute Genomics Platform"/>
            <consortium name="The Broad Institute Genome Sequencing Center for Infectious Disease"/>
            <person name="Wu L."/>
            <person name="Ma J."/>
        </authorList>
    </citation>
    <scope>NUCLEOTIDE SEQUENCE [LARGE SCALE GENOMIC DNA]</scope>
    <source>
        <strain evidence="7">CCUG 66188</strain>
    </source>
</reference>
<keyword evidence="2" id="KW-0805">Transcription regulation</keyword>
<evidence type="ECO:0000256" key="3">
    <source>
        <dbReference type="ARBA" id="ARBA00023125"/>
    </source>
</evidence>
<dbReference type="InterPro" id="IPR050176">
    <property type="entry name" value="LTTR"/>
</dbReference>
<protein>
    <submittedName>
        <fullName evidence="6">LysR family transcriptional regulator</fullName>
    </submittedName>
</protein>
<proteinExistence type="inferred from homology"/>
<evidence type="ECO:0000259" key="5">
    <source>
        <dbReference type="PROSITE" id="PS50931"/>
    </source>
</evidence>
<dbReference type="PANTHER" id="PTHR30579:SF7">
    <property type="entry name" value="HTH-TYPE TRANSCRIPTIONAL REGULATOR LRHA-RELATED"/>
    <property type="match status" value="1"/>
</dbReference>
<organism evidence="6 7">
    <name type="scientific">Sulfitobacter porphyrae</name>
    <dbReference type="NCBI Taxonomy" id="1246864"/>
    <lineage>
        <taxon>Bacteria</taxon>
        <taxon>Pseudomonadati</taxon>
        <taxon>Pseudomonadota</taxon>
        <taxon>Alphaproteobacteria</taxon>
        <taxon>Rhodobacterales</taxon>
        <taxon>Roseobacteraceae</taxon>
        <taxon>Sulfitobacter</taxon>
    </lineage>
</organism>
<gene>
    <name evidence="6" type="ORF">ACFQFQ_03770</name>
</gene>
<dbReference type="PANTHER" id="PTHR30579">
    <property type="entry name" value="TRANSCRIPTIONAL REGULATOR"/>
    <property type="match status" value="1"/>
</dbReference>
<evidence type="ECO:0000313" key="6">
    <source>
        <dbReference type="EMBL" id="MFC6758822.1"/>
    </source>
</evidence>
<dbReference type="Proteomes" id="UP001596353">
    <property type="component" value="Unassembled WGS sequence"/>
</dbReference>
<dbReference type="InterPro" id="IPR036390">
    <property type="entry name" value="WH_DNA-bd_sf"/>
</dbReference>
<dbReference type="SUPFAM" id="SSF46785">
    <property type="entry name" value="Winged helix' DNA-binding domain"/>
    <property type="match status" value="1"/>
</dbReference>